<evidence type="ECO:0000256" key="1">
    <source>
        <dbReference type="SAM" id="MobiDB-lite"/>
    </source>
</evidence>
<dbReference type="AlphaFoldDB" id="A0A6A6VFX4"/>
<name>A0A6A6VFX4_9PLEO</name>
<dbReference type="EMBL" id="MU006570">
    <property type="protein sequence ID" value="KAF2748091.1"/>
    <property type="molecule type" value="Genomic_DNA"/>
</dbReference>
<proteinExistence type="predicted"/>
<gene>
    <name evidence="2" type="ORF">M011DRAFT_31452</name>
</gene>
<feature type="region of interest" description="Disordered" evidence="1">
    <location>
        <begin position="48"/>
        <end position="80"/>
    </location>
</feature>
<organism evidence="2 3">
    <name type="scientific">Sporormia fimetaria CBS 119925</name>
    <dbReference type="NCBI Taxonomy" id="1340428"/>
    <lineage>
        <taxon>Eukaryota</taxon>
        <taxon>Fungi</taxon>
        <taxon>Dikarya</taxon>
        <taxon>Ascomycota</taxon>
        <taxon>Pezizomycotina</taxon>
        <taxon>Dothideomycetes</taxon>
        <taxon>Pleosporomycetidae</taxon>
        <taxon>Pleosporales</taxon>
        <taxon>Sporormiaceae</taxon>
        <taxon>Sporormia</taxon>
    </lineage>
</organism>
<keyword evidence="3" id="KW-1185">Reference proteome</keyword>
<sequence length="80" mass="9173">MKCFNFCCHNSYHRVAVAGLACVLCATDKGTAWYIQTPIHRMYKVMKKSEAKKSEGHKREKAEGVSRREKHKSSIQAQDE</sequence>
<accession>A0A6A6VFX4</accession>
<evidence type="ECO:0000313" key="2">
    <source>
        <dbReference type="EMBL" id="KAF2748091.1"/>
    </source>
</evidence>
<evidence type="ECO:0000313" key="3">
    <source>
        <dbReference type="Proteomes" id="UP000799440"/>
    </source>
</evidence>
<dbReference type="Proteomes" id="UP000799440">
    <property type="component" value="Unassembled WGS sequence"/>
</dbReference>
<protein>
    <submittedName>
        <fullName evidence="2">Uncharacterized protein</fullName>
    </submittedName>
</protein>
<feature type="compositionally biased region" description="Basic and acidic residues" evidence="1">
    <location>
        <begin position="48"/>
        <end position="67"/>
    </location>
</feature>
<reference evidence="2" key="1">
    <citation type="journal article" date="2020" name="Stud. Mycol.">
        <title>101 Dothideomycetes genomes: a test case for predicting lifestyles and emergence of pathogens.</title>
        <authorList>
            <person name="Haridas S."/>
            <person name="Albert R."/>
            <person name="Binder M."/>
            <person name="Bloem J."/>
            <person name="Labutti K."/>
            <person name="Salamov A."/>
            <person name="Andreopoulos B."/>
            <person name="Baker S."/>
            <person name="Barry K."/>
            <person name="Bills G."/>
            <person name="Bluhm B."/>
            <person name="Cannon C."/>
            <person name="Castanera R."/>
            <person name="Culley D."/>
            <person name="Daum C."/>
            <person name="Ezra D."/>
            <person name="Gonzalez J."/>
            <person name="Henrissat B."/>
            <person name="Kuo A."/>
            <person name="Liang C."/>
            <person name="Lipzen A."/>
            <person name="Lutzoni F."/>
            <person name="Magnuson J."/>
            <person name="Mondo S."/>
            <person name="Nolan M."/>
            <person name="Ohm R."/>
            <person name="Pangilinan J."/>
            <person name="Park H.-J."/>
            <person name="Ramirez L."/>
            <person name="Alfaro M."/>
            <person name="Sun H."/>
            <person name="Tritt A."/>
            <person name="Yoshinaga Y."/>
            <person name="Zwiers L.-H."/>
            <person name="Turgeon B."/>
            <person name="Goodwin S."/>
            <person name="Spatafora J."/>
            <person name="Crous P."/>
            <person name="Grigoriev I."/>
        </authorList>
    </citation>
    <scope>NUCLEOTIDE SEQUENCE</scope>
    <source>
        <strain evidence="2">CBS 119925</strain>
    </source>
</reference>